<proteinExistence type="predicted"/>
<evidence type="ECO:0000256" key="1">
    <source>
        <dbReference type="SAM" id="MobiDB-lite"/>
    </source>
</evidence>
<name>A0A813H2H2_POLGL</name>
<dbReference type="AlphaFoldDB" id="A0A813H2H2"/>
<sequence length="149" mass="15278">MGLSLAAAAALGPGHGDVRTPGGALQRVPAAWGGTSFVGSVVAVRMRRNSGLGQQTFSSSGPVAQLLSRRRIASSPQLSSLPGLRSELQRIAMAAAAAGTAVSSVANLRRQRRIEEMTDRVVQNDPKIMKAKSSGAGAGSPKQFVGGEE</sequence>
<keyword evidence="3" id="KW-1185">Reference proteome</keyword>
<feature type="non-terminal residue" evidence="2">
    <location>
        <position position="149"/>
    </location>
</feature>
<feature type="region of interest" description="Disordered" evidence="1">
    <location>
        <begin position="117"/>
        <end position="149"/>
    </location>
</feature>
<dbReference type="Proteomes" id="UP000654075">
    <property type="component" value="Unassembled WGS sequence"/>
</dbReference>
<dbReference type="EMBL" id="CAJNNV010030220">
    <property type="protein sequence ID" value="CAE8631831.1"/>
    <property type="molecule type" value="Genomic_DNA"/>
</dbReference>
<gene>
    <name evidence="2" type="ORF">PGLA1383_LOCUS47833</name>
</gene>
<comment type="caution">
    <text evidence="2">The sequence shown here is derived from an EMBL/GenBank/DDBJ whole genome shotgun (WGS) entry which is preliminary data.</text>
</comment>
<evidence type="ECO:0000313" key="2">
    <source>
        <dbReference type="EMBL" id="CAE8631831.1"/>
    </source>
</evidence>
<organism evidence="2 3">
    <name type="scientific">Polarella glacialis</name>
    <name type="common">Dinoflagellate</name>
    <dbReference type="NCBI Taxonomy" id="89957"/>
    <lineage>
        <taxon>Eukaryota</taxon>
        <taxon>Sar</taxon>
        <taxon>Alveolata</taxon>
        <taxon>Dinophyceae</taxon>
        <taxon>Suessiales</taxon>
        <taxon>Suessiaceae</taxon>
        <taxon>Polarella</taxon>
    </lineage>
</organism>
<reference evidence="2" key="1">
    <citation type="submission" date="2021-02" db="EMBL/GenBank/DDBJ databases">
        <authorList>
            <person name="Dougan E. K."/>
            <person name="Rhodes N."/>
            <person name="Thang M."/>
            <person name="Chan C."/>
        </authorList>
    </citation>
    <scope>NUCLEOTIDE SEQUENCE</scope>
</reference>
<protein>
    <submittedName>
        <fullName evidence="2">Uncharacterized protein</fullName>
    </submittedName>
</protein>
<accession>A0A813H2H2</accession>
<evidence type="ECO:0000313" key="3">
    <source>
        <dbReference type="Proteomes" id="UP000654075"/>
    </source>
</evidence>